<dbReference type="AlphaFoldDB" id="A0A174M7N2"/>
<dbReference type="InterPro" id="IPR041657">
    <property type="entry name" value="HTH_17"/>
</dbReference>
<feature type="domain" description="Helix-turn-helix" evidence="1">
    <location>
        <begin position="196"/>
        <end position="241"/>
    </location>
</feature>
<gene>
    <name evidence="2" type="ORF">ERS852557_00156</name>
</gene>
<name>A0A174M7N2_BACT4</name>
<organism evidence="2 3">
    <name type="scientific">Bacteroides thetaiotaomicron</name>
    <dbReference type="NCBI Taxonomy" id="818"/>
    <lineage>
        <taxon>Bacteria</taxon>
        <taxon>Pseudomonadati</taxon>
        <taxon>Bacteroidota</taxon>
        <taxon>Bacteroidia</taxon>
        <taxon>Bacteroidales</taxon>
        <taxon>Bacteroidaceae</taxon>
        <taxon>Bacteroides</taxon>
    </lineage>
</organism>
<sequence length="263" mass="30812">MSMAINMPLGGLIDKSLKGEAHFAHEEWLRTYVKRLTNGNKTKLKQALNEVDEAINQWRDGFFISTYDEKLSAIRQGKLNMNSQELEDIYNEETYLQKGGKIGLVADFLYNSIAQYGFINEHHRDAIESAWLFHDMEFLQQQWEYYALAQIRSLRAVIVSMLGTVPTTPETEPQNAKREPKRIEDYPEVFDITLCCELTNYAKDTIYKWTRTREIPCHRSGTNGRKLVFKRDEIVAWMTARKQETKDEFIKRMESQLAARLRK</sequence>
<evidence type="ECO:0000313" key="3">
    <source>
        <dbReference type="Proteomes" id="UP000095541"/>
    </source>
</evidence>
<protein>
    <submittedName>
        <fullName evidence="2">Phage DNA packaging protein Nu1</fullName>
    </submittedName>
</protein>
<dbReference type="InterPro" id="IPR009061">
    <property type="entry name" value="DNA-bd_dom_put_sf"/>
</dbReference>
<dbReference type="RefSeq" id="WP_005810489.1">
    <property type="nucleotide sequence ID" value="NZ_CZBI01000001.1"/>
</dbReference>
<dbReference type="EMBL" id="CZBI01000001">
    <property type="protein sequence ID" value="CUP30188.1"/>
    <property type="molecule type" value="Genomic_DNA"/>
</dbReference>
<dbReference type="Gene3D" id="1.10.10.10">
    <property type="entry name" value="Winged helix-like DNA-binding domain superfamily/Winged helix DNA-binding domain"/>
    <property type="match status" value="1"/>
</dbReference>
<reference evidence="2 3" key="1">
    <citation type="submission" date="2015-09" db="EMBL/GenBank/DDBJ databases">
        <authorList>
            <consortium name="Pathogen Informatics"/>
        </authorList>
    </citation>
    <scope>NUCLEOTIDE SEQUENCE [LARGE SCALE GENOMIC DNA]</scope>
    <source>
        <strain evidence="2 3">2789STDY5834945</strain>
    </source>
</reference>
<evidence type="ECO:0000259" key="1">
    <source>
        <dbReference type="Pfam" id="PF12728"/>
    </source>
</evidence>
<dbReference type="InterPro" id="IPR036388">
    <property type="entry name" value="WH-like_DNA-bd_sf"/>
</dbReference>
<proteinExistence type="predicted"/>
<accession>A0A174M7N2</accession>
<dbReference type="SUPFAM" id="SSF46955">
    <property type="entry name" value="Putative DNA-binding domain"/>
    <property type="match status" value="1"/>
</dbReference>
<evidence type="ECO:0000313" key="2">
    <source>
        <dbReference type="EMBL" id="CUP30188.1"/>
    </source>
</evidence>
<dbReference type="Pfam" id="PF12728">
    <property type="entry name" value="HTH_17"/>
    <property type="match status" value="1"/>
</dbReference>
<dbReference type="Proteomes" id="UP000095541">
    <property type="component" value="Unassembled WGS sequence"/>
</dbReference>